<dbReference type="OrthoDB" id="2781056at2"/>
<dbReference type="EMBL" id="SPNC01000137">
    <property type="protein sequence ID" value="TFH94340.1"/>
    <property type="molecule type" value="Genomic_DNA"/>
</dbReference>
<evidence type="ECO:0000313" key="1">
    <source>
        <dbReference type="EMBL" id="TFH94340.1"/>
    </source>
</evidence>
<dbReference type="AlphaFoldDB" id="A0A4Y8WMU8"/>
<dbReference type="STRING" id="1122973.GCA_000379925_00749"/>
<name>A0A4Y8WMU8_9PORP</name>
<protein>
    <submittedName>
        <fullName evidence="1">DUF3987 domain-containing protein</fullName>
    </submittedName>
</protein>
<accession>A0A4Y8WMU8</accession>
<organism evidence="1 2">
    <name type="scientific">Porphyromonas levii</name>
    <dbReference type="NCBI Taxonomy" id="28114"/>
    <lineage>
        <taxon>Bacteria</taxon>
        <taxon>Pseudomonadati</taxon>
        <taxon>Bacteroidota</taxon>
        <taxon>Bacteroidia</taxon>
        <taxon>Bacteroidales</taxon>
        <taxon>Porphyromonadaceae</taxon>
        <taxon>Porphyromonas</taxon>
    </lineage>
</organism>
<dbReference type="InterPro" id="IPR025048">
    <property type="entry name" value="DUF3987"/>
</dbReference>
<comment type="caution">
    <text evidence="1">The sequence shown here is derived from an EMBL/GenBank/DDBJ whole genome shotgun (WGS) entry which is preliminary data.</text>
</comment>
<evidence type="ECO:0000313" key="2">
    <source>
        <dbReference type="Proteomes" id="UP000297225"/>
    </source>
</evidence>
<dbReference type="RefSeq" id="WP_134849951.1">
    <property type="nucleotide sequence ID" value="NZ_CP197400.1"/>
</dbReference>
<proteinExistence type="predicted"/>
<keyword evidence="2" id="KW-1185">Reference proteome</keyword>
<gene>
    <name evidence="1" type="ORF">E4P47_07935</name>
</gene>
<dbReference type="Proteomes" id="UP000297225">
    <property type="component" value="Unassembled WGS sequence"/>
</dbReference>
<sequence length="458" mass="52665">MEEQTIIPEFLLDKAKELGLSFSDSSFPVEIFPAKIEKIIAEVHKCQGFPIDYIASAMLVAIAVGIGNTHLAQLKRGWQESPILYMALVGRPGTNKSHPLSFAMQPFLEFDYKANKAYDLAYAEYEKVMQMSRKERTDSGITEQPEEPIRKRFLVSDITPEGLSLIHAQNKRGLCLWVDELSTWFKNFNRYNSGSEEQFWLSVFSAKATINDRKGSRNSIFIKRPYISVVGTIQKNILGELAKGERSNNGFIDRILFVMPNIQLKARWSRNELPENTEQEWSDIIRTLVEIDCPLDSEGEVTPHIVPFSFEAKSRLYAWQEEHARICDTEANETLVGIYCKLEIYIIRFCLIIQLARWSCQEADKQSIDATSVERAIALTEYFRSMAQQVQVVMECNQLNQQQRQLLIELPSRFHTAEALQIGDRLGFKERAIKDFLSRNIGTLFTKERHGLYKKINV</sequence>
<dbReference type="Pfam" id="PF13148">
    <property type="entry name" value="DUF3987"/>
    <property type="match status" value="1"/>
</dbReference>
<reference evidence="1 2" key="1">
    <citation type="submission" date="2019-03" db="EMBL/GenBank/DDBJ databases">
        <title>Porphyromonas levii Isolated from the Uterus of Dairy Cows.</title>
        <authorList>
            <person name="Francis A.M."/>
        </authorList>
    </citation>
    <scope>NUCLEOTIDE SEQUENCE [LARGE SCALE GENOMIC DNA]</scope>
    <source>
        <strain evidence="1 2">AF5678</strain>
    </source>
</reference>